<dbReference type="SMART" id="SM00325">
    <property type="entry name" value="RhoGEF"/>
    <property type="match status" value="1"/>
</dbReference>
<dbReference type="Proteomes" id="UP001328107">
    <property type="component" value="Unassembled WGS sequence"/>
</dbReference>
<evidence type="ECO:0000313" key="5">
    <source>
        <dbReference type="Proteomes" id="UP001328107"/>
    </source>
</evidence>
<dbReference type="AlphaFoldDB" id="A0AAN4Z010"/>
<dbReference type="PANTHER" id="PTHR16777">
    <property type="entry name" value="PROTEIN ECT2"/>
    <property type="match status" value="1"/>
</dbReference>
<sequence length="954" mass="107918">QMPPNVISPSKRLIVRKVCVVGGCKDSAAIDLLQTEFNVEVVHSVDGKDYINQLNEFVFLVESFTSNVFYGLYKEQGIRLMSPTYIRSRYRKQAELVAPRPNRPLYCELLKDKTLIMANMPNKADIANMAHFLGARIRKEVVEQATHVMATSVNCSQYRPAYSMGLPILRPEYVQHIWERRDELDFDVMNPETIDSFKLRAFEGLKIAFIAFAGEEIIDMEKQVKKYKGEVVKDDRLATHVVFNAKGADVPKVEMQQGQKHLTSEWLWQSVQMGGCAGEDNYIMRPVPTKKTSRGVFSPMTSVQQNSRQSRSSSNVLDTSNSSVLTNEYSTDDLDNVRAPSPKRIDKRHQVCMEMLETEQSYLRALELVMKFKDALEADLAKGGEGMITQDDIIIIFGKFHKIIKVHQEICEKLCKLVQDWRPENEVGKAWIEAQSKLEAAYPPFINSYDTIKKTLDTLDMTNQRFHVILKAQETSPEFRRNTMRDLIIRPVQRLPSVMLLLKEIDKRTDSKLADKESLKKAEQTITGVLEKANSRRAVNDEYSKLFGLCNQIADAPAHLYKANRQHVMDLESECLGGTGVWKAHTKRTLRFFLFNDILEITKVRRTRESRSGMGTIGRLTRQISMSNLKNIAGDIKPFKHLSDVLLTSLRQIYFVGAGDVTLLVMTIRGDTEGDEELVLLPPDELEMPSRTSPSPTKNFVTSLAQFVYSQCGRDIFGPAMFDMQEASVGVQDILRKQLYKRGAANTSLSGSMMLSQDMDDSLMPLGNTANTTFSRGGGFRSTAKRLVRSISGFFKRPPRDEDGTEMEGASSRRMEEDDDDSLYTDDSSLFETARLDPNGSMLQGRRALSNASLTISKKLHISRANLRSINEQGENSPGFLPQSGASSMASSISPGDRRKERTMYTPTSRYGHRQTSLRSLFSFTSRSSITRRNSERTENENPTQRFSTLSTQV</sequence>
<dbReference type="InterPro" id="IPR026817">
    <property type="entry name" value="Ect2"/>
</dbReference>
<dbReference type="PROSITE" id="PS50010">
    <property type="entry name" value="DH_2"/>
    <property type="match status" value="1"/>
</dbReference>
<organism evidence="4 5">
    <name type="scientific">Pristionchus mayeri</name>
    <dbReference type="NCBI Taxonomy" id="1317129"/>
    <lineage>
        <taxon>Eukaryota</taxon>
        <taxon>Metazoa</taxon>
        <taxon>Ecdysozoa</taxon>
        <taxon>Nematoda</taxon>
        <taxon>Chromadorea</taxon>
        <taxon>Rhabditida</taxon>
        <taxon>Rhabditina</taxon>
        <taxon>Diplogasteromorpha</taxon>
        <taxon>Diplogasteroidea</taxon>
        <taxon>Neodiplogasteridae</taxon>
        <taxon>Pristionchus</taxon>
    </lineage>
</organism>
<dbReference type="GO" id="GO:0005634">
    <property type="term" value="C:nucleus"/>
    <property type="evidence" value="ECO:0007669"/>
    <property type="project" value="InterPro"/>
</dbReference>
<feature type="compositionally biased region" description="Low complexity" evidence="1">
    <location>
        <begin position="302"/>
        <end position="325"/>
    </location>
</feature>
<dbReference type="Pfam" id="PF12738">
    <property type="entry name" value="PTCB-BRCT"/>
    <property type="match status" value="1"/>
</dbReference>
<dbReference type="GO" id="GO:0005938">
    <property type="term" value="C:cell cortex"/>
    <property type="evidence" value="ECO:0007669"/>
    <property type="project" value="TreeGrafter"/>
</dbReference>
<dbReference type="GO" id="GO:0000281">
    <property type="term" value="P:mitotic cytokinesis"/>
    <property type="evidence" value="ECO:0007669"/>
    <property type="project" value="TreeGrafter"/>
</dbReference>
<dbReference type="GO" id="GO:0007399">
    <property type="term" value="P:nervous system development"/>
    <property type="evidence" value="ECO:0007669"/>
    <property type="project" value="TreeGrafter"/>
</dbReference>
<dbReference type="InterPro" id="IPR036420">
    <property type="entry name" value="BRCT_dom_sf"/>
</dbReference>
<dbReference type="PANTHER" id="PTHR16777:SF2">
    <property type="entry name" value="PROTEIN ECT2"/>
    <property type="match status" value="1"/>
</dbReference>
<dbReference type="GO" id="GO:0035556">
    <property type="term" value="P:intracellular signal transduction"/>
    <property type="evidence" value="ECO:0007669"/>
    <property type="project" value="InterPro"/>
</dbReference>
<keyword evidence="5" id="KW-1185">Reference proteome</keyword>
<feature type="region of interest" description="Disordered" evidence="1">
    <location>
        <begin position="873"/>
        <end position="914"/>
    </location>
</feature>
<comment type="caution">
    <text evidence="4">The sequence shown here is derived from an EMBL/GenBank/DDBJ whole genome shotgun (WGS) entry which is preliminary data.</text>
</comment>
<dbReference type="InterPro" id="IPR035899">
    <property type="entry name" value="DBL_dom_sf"/>
</dbReference>
<accession>A0AAN4Z010</accession>
<evidence type="ECO:0000256" key="1">
    <source>
        <dbReference type="SAM" id="MobiDB-lite"/>
    </source>
</evidence>
<reference evidence="5" key="1">
    <citation type="submission" date="2022-10" db="EMBL/GenBank/DDBJ databases">
        <title>Genome assembly of Pristionchus species.</title>
        <authorList>
            <person name="Yoshida K."/>
            <person name="Sommer R.J."/>
        </authorList>
    </citation>
    <scope>NUCLEOTIDE SEQUENCE [LARGE SCALE GENOMIC DNA]</scope>
    <source>
        <strain evidence="5">RS5460</strain>
    </source>
</reference>
<dbReference type="InterPro" id="IPR000219">
    <property type="entry name" value="DH_dom"/>
</dbReference>
<dbReference type="Gene3D" id="1.20.900.10">
    <property type="entry name" value="Dbl homology (DH) domain"/>
    <property type="match status" value="1"/>
</dbReference>
<dbReference type="CDD" id="cd00160">
    <property type="entry name" value="RhoGEF"/>
    <property type="match status" value="1"/>
</dbReference>
<dbReference type="SUPFAM" id="SSF52113">
    <property type="entry name" value="BRCT domain"/>
    <property type="match status" value="2"/>
</dbReference>
<name>A0AAN4Z010_9BILA</name>
<dbReference type="InterPro" id="IPR001357">
    <property type="entry name" value="BRCT_dom"/>
</dbReference>
<evidence type="ECO:0000313" key="4">
    <source>
        <dbReference type="EMBL" id="GMR32047.1"/>
    </source>
</evidence>
<dbReference type="SUPFAM" id="SSF48065">
    <property type="entry name" value="DBL homology domain (DH-domain)"/>
    <property type="match status" value="1"/>
</dbReference>
<feature type="region of interest" description="Disordered" evidence="1">
    <location>
        <begin position="293"/>
        <end position="341"/>
    </location>
</feature>
<dbReference type="Pfam" id="PF00621">
    <property type="entry name" value="RhoGEF"/>
    <property type="match status" value="1"/>
</dbReference>
<dbReference type="GO" id="GO:0005096">
    <property type="term" value="F:GTPase activator activity"/>
    <property type="evidence" value="ECO:0007669"/>
    <property type="project" value="InterPro"/>
</dbReference>
<dbReference type="InterPro" id="IPR001331">
    <property type="entry name" value="GDS_CDC24_CS"/>
</dbReference>
<gene>
    <name evidence="4" type="ORF">PMAYCL1PPCAC_02242</name>
</gene>
<feature type="domain" description="BRCT" evidence="3">
    <location>
        <begin position="197"/>
        <end position="284"/>
    </location>
</feature>
<dbReference type="Gene3D" id="3.40.50.10190">
    <property type="entry name" value="BRCT domain"/>
    <property type="match status" value="3"/>
</dbReference>
<evidence type="ECO:0000259" key="2">
    <source>
        <dbReference type="PROSITE" id="PS50010"/>
    </source>
</evidence>
<dbReference type="GO" id="GO:2000431">
    <property type="term" value="P:regulation of cytokinesis, actomyosin contractile ring assembly"/>
    <property type="evidence" value="ECO:0007669"/>
    <property type="project" value="InterPro"/>
</dbReference>
<feature type="region of interest" description="Disordered" evidence="1">
    <location>
        <begin position="928"/>
        <end position="954"/>
    </location>
</feature>
<dbReference type="SMART" id="SM00292">
    <property type="entry name" value="BRCT"/>
    <property type="match status" value="2"/>
</dbReference>
<proteinExistence type="predicted"/>
<evidence type="ECO:0000259" key="3">
    <source>
        <dbReference type="PROSITE" id="PS50172"/>
    </source>
</evidence>
<dbReference type="GO" id="GO:0005085">
    <property type="term" value="F:guanyl-nucleotide exchange factor activity"/>
    <property type="evidence" value="ECO:0007669"/>
    <property type="project" value="InterPro"/>
</dbReference>
<feature type="region of interest" description="Disordered" evidence="1">
    <location>
        <begin position="793"/>
        <end position="825"/>
    </location>
</feature>
<dbReference type="PROSITE" id="PS00741">
    <property type="entry name" value="DH_1"/>
    <property type="match status" value="1"/>
</dbReference>
<feature type="non-terminal residue" evidence="4">
    <location>
        <position position="1"/>
    </location>
</feature>
<evidence type="ECO:0008006" key="6">
    <source>
        <dbReference type="Google" id="ProtNLM"/>
    </source>
</evidence>
<dbReference type="PROSITE" id="PS50172">
    <property type="entry name" value="BRCT"/>
    <property type="match status" value="2"/>
</dbReference>
<protein>
    <recommendedName>
        <fullName evidence="6">DH domain-containing protein</fullName>
    </recommendedName>
</protein>
<feature type="compositionally biased region" description="Low complexity" evidence="1">
    <location>
        <begin position="884"/>
        <end position="894"/>
    </location>
</feature>
<feature type="domain" description="BRCT" evidence="3">
    <location>
        <begin position="105"/>
        <end position="187"/>
    </location>
</feature>
<dbReference type="EMBL" id="BTRK01000001">
    <property type="protein sequence ID" value="GMR32047.1"/>
    <property type="molecule type" value="Genomic_DNA"/>
</dbReference>
<feature type="compositionally biased region" description="Polar residues" evidence="1">
    <location>
        <begin position="941"/>
        <end position="954"/>
    </location>
</feature>
<feature type="domain" description="DH" evidence="2">
    <location>
        <begin position="347"/>
        <end position="536"/>
    </location>
</feature>